<name>B4RCG3_PHEZH</name>
<protein>
    <submittedName>
        <fullName evidence="2">Uncharacterized protein</fullName>
    </submittedName>
</protein>
<dbReference type="STRING" id="450851.PHZ_c0148"/>
<sequence length="235" mass="25656">MRAALAIAAVLLALAPAAAAQHFKPPFPTRPLSPQGQALADAWRAKVDAVRAELAALPPPTSVGEDLARRNRLQREARLALSPIFTSPPEERGWILAVVWNELGRIDDDNTEALKRVLPPGGWFRRSRDGAAAHEAWDVVQHTNDWAFQKEVLAHVEPLARIGEADGSDYAKLYDRVAQRDSRPQRYATQVSCHGGVRGFGDVEDLARVDALRQAVGHGETLAQTKTRLKVGSAC</sequence>
<proteinExistence type="predicted"/>
<dbReference type="KEGG" id="pzu:PHZ_c0148"/>
<dbReference type="EMBL" id="CP000747">
    <property type="protein sequence ID" value="ACG76562.1"/>
    <property type="molecule type" value="Genomic_DNA"/>
</dbReference>
<dbReference type="eggNOG" id="COG4403">
    <property type="taxonomic scope" value="Bacteria"/>
</dbReference>
<evidence type="ECO:0000313" key="3">
    <source>
        <dbReference type="Proteomes" id="UP000001868"/>
    </source>
</evidence>
<dbReference type="InterPro" id="IPR046732">
    <property type="entry name" value="DUF6624"/>
</dbReference>
<dbReference type="RefSeq" id="WP_012520710.1">
    <property type="nucleotide sequence ID" value="NC_011144.1"/>
</dbReference>
<gene>
    <name evidence="2" type="ordered locus">PHZ_c0148</name>
</gene>
<dbReference type="HOGENOM" id="CLU_104584_2_0_5"/>
<keyword evidence="3" id="KW-1185">Reference proteome</keyword>
<feature type="signal peptide" evidence="1">
    <location>
        <begin position="1"/>
        <end position="20"/>
    </location>
</feature>
<dbReference type="Proteomes" id="UP000001868">
    <property type="component" value="Chromosome"/>
</dbReference>
<evidence type="ECO:0000313" key="2">
    <source>
        <dbReference type="EMBL" id="ACG76562.1"/>
    </source>
</evidence>
<accession>B4RCG3</accession>
<reference evidence="2 3" key="1">
    <citation type="journal article" date="2008" name="BMC Genomics">
        <title>Complete genome of Phenylobacterium zucineum - a novel facultative intracellular bacterium isolated from human erythroleukemia cell line K562.</title>
        <authorList>
            <person name="Luo Y."/>
            <person name="Xu X."/>
            <person name="Ding Z."/>
            <person name="Liu Z."/>
            <person name="Zhang B."/>
            <person name="Yan Z."/>
            <person name="Sun J."/>
            <person name="Hu S."/>
            <person name="Hu X."/>
        </authorList>
    </citation>
    <scope>NUCLEOTIDE SEQUENCE [LARGE SCALE GENOMIC DNA]</scope>
    <source>
        <strain evidence="2 3">HLK1</strain>
    </source>
</reference>
<feature type="chain" id="PRO_5002821997" evidence="1">
    <location>
        <begin position="21"/>
        <end position="235"/>
    </location>
</feature>
<organism evidence="2 3">
    <name type="scientific">Phenylobacterium zucineum (strain HLK1)</name>
    <dbReference type="NCBI Taxonomy" id="450851"/>
    <lineage>
        <taxon>Bacteria</taxon>
        <taxon>Pseudomonadati</taxon>
        <taxon>Pseudomonadota</taxon>
        <taxon>Alphaproteobacteria</taxon>
        <taxon>Caulobacterales</taxon>
        <taxon>Caulobacteraceae</taxon>
        <taxon>Phenylobacterium</taxon>
    </lineage>
</organism>
<keyword evidence="1" id="KW-0732">Signal</keyword>
<dbReference type="Pfam" id="PF20329">
    <property type="entry name" value="DUF6624"/>
    <property type="match status" value="1"/>
</dbReference>
<evidence type="ECO:0000256" key="1">
    <source>
        <dbReference type="SAM" id="SignalP"/>
    </source>
</evidence>
<dbReference type="OrthoDB" id="7632344at2"/>
<dbReference type="AlphaFoldDB" id="B4RCG3"/>